<evidence type="ECO:0000313" key="5">
    <source>
        <dbReference type="WBParaSite" id="HNAJ_0000164101-mRNA-1"/>
    </source>
</evidence>
<feature type="region of interest" description="Disordered" evidence="2">
    <location>
        <begin position="1"/>
        <end position="69"/>
    </location>
</feature>
<reference evidence="3 4" key="2">
    <citation type="submission" date="2018-11" db="EMBL/GenBank/DDBJ databases">
        <authorList>
            <consortium name="Pathogen Informatics"/>
        </authorList>
    </citation>
    <scope>NUCLEOTIDE SEQUENCE [LARGE SCALE GENOMIC DNA]</scope>
</reference>
<evidence type="ECO:0000313" key="3">
    <source>
        <dbReference type="EMBL" id="VDN97499.1"/>
    </source>
</evidence>
<keyword evidence="1" id="KW-0175">Coiled coil</keyword>
<proteinExistence type="predicted"/>
<dbReference type="WBParaSite" id="HNAJ_0000164101-mRNA-1">
    <property type="protein sequence ID" value="HNAJ_0000164101-mRNA-1"/>
    <property type="gene ID" value="HNAJ_0000164101"/>
</dbReference>
<dbReference type="EMBL" id="UZAE01000666">
    <property type="protein sequence ID" value="VDN97499.1"/>
    <property type="molecule type" value="Genomic_DNA"/>
</dbReference>
<organism evidence="5">
    <name type="scientific">Rodentolepis nana</name>
    <name type="common">Dwarf tapeworm</name>
    <name type="synonym">Hymenolepis nana</name>
    <dbReference type="NCBI Taxonomy" id="102285"/>
    <lineage>
        <taxon>Eukaryota</taxon>
        <taxon>Metazoa</taxon>
        <taxon>Spiralia</taxon>
        <taxon>Lophotrochozoa</taxon>
        <taxon>Platyhelminthes</taxon>
        <taxon>Cestoda</taxon>
        <taxon>Eucestoda</taxon>
        <taxon>Cyclophyllidea</taxon>
        <taxon>Hymenolepididae</taxon>
        <taxon>Rodentolepis</taxon>
    </lineage>
</organism>
<dbReference type="OrthoDB" id="6273470at2759"/>
<evidence type="ECO:0000256" key="2">
    <source>
        <dbReference type="SAM" id="MobiDB-lite"/>
    </source>
</evidence>
<feature type="compositionally biased region" description="Polar residues" evidence="2">
    <location>
        <begin position="1"/>
        <end position="20"/>
    </location>
</feature>
<dbReference type="Proteomes" id="UP000278807">
    <property type="component" value="Unassembled WGS sequence"/>
</dbReference>
<keyword evidence="4" id="KW-1185">Reference proteome</keyword>
<evidence type="ECO:0000313" key="4">
    <source>
        <dbReference type="Proteomes" id="UP000278807"/>
    </source>
</evidence>
<accession>A0A158QH73</accession>
<evidence type="ECO:0000256" key="1">
    <source>
        <dbReference type="SAM" id="Coils"/>
    </source>
</evidence>
<reference evidence="5" key="1">
    <citation type="submission" date="2016-04" db="UniProtKB">
        <authorList>
            <consortium name="WormBaseParasite"/>
        </authorList>
    </citation>
    <scope>IDENTIFICATION</scope>
</reference>
<dbReference type="AlphaFoldDB" id="A0A158QH73"/>
<name>A0A158QH73_RODNA</name>
<protein>
    <submittedName>
        <fullName evidence="3 5">Uncharacterized protein</fullName>
    </submittedName>
</protein>
<feature type="compositionally biased region" description="Basic and acidic residues" evidence="2">
    <location>
        <begin position="60"/>
        <end position="69"/>
    </location>
</feature>
<sequence>MSPATNSVSTPQLRTRNQNPHVPHEVRPLPHSPTQHSDAMSPVYHLPEFVNSPPKNPETSPKRESKLQRLSRVKDECIPTRQIDKHLESEITEMQNQIDAKERELKSCRRRADDLSFKLDVIRRWCEWLTQPPGRHVPRPNTNPYFEAEEVVN</sequence>
<feature type="coiled-coil region" evidence="1">
    <location>
        <begin position="84"/>
        <end position="118"/>
    </location>
</feature>
<gene>
    <name evidence="3" type="ORF">HNAJ_LOCUS1640</name>
</gene>